<dbReference type="GO" id="GO:0016740">
    <property type="term" value="F:transferase activity"/>
    <property type="evidence" value="ECO:0007669"/>
    <property type="project" value="UniProtKB-KW"/>
</dbReference>
<dbReference type="FunFam" id="3.40.50.880:FF:000033">
    <property type="entry name" value="Glutamine amidotransferase class-I"/>
    <property type="match status" value="1"/>
</dbReference>
<gene>
    <name evidence="2" type="ordered locus">Hneap_1005</name>
</gene>
<dbReference type="EMBL" id="CP001801">
    <property type="protein sequence ID" value="ACX95841.1"/>
    <property type="molecule type" value="Genomic_DNA"/>
</dbReference>
<dbReference type="InterPro" id="IPR029062">
    <property type="entry name" value="Class_I_gatase-like"/>
</dbReference>
<dbReference type="HOGENOM" id="CLU_054974_3_3_6"/>
<dbReference type="PROSITE" id="PS51273">
    <property type="entry name" value="GATASE_TYPE_1"/>
    <property type="match status" value="1"/>
</dbReference>
<feature type="domain" description="Glutamine amidotransferase" evidence="1">
    <location>
        <begin position="23"/>
        <end position="200"/>
    </location>
</feature>
<evidence type="ECO:0000313" key="3">
    <source>
        <dbReference type="Proteomes" id="UP000009102"/>
    </source>
</evidence>
<dbReference type="InterPro" id="IPR017926">
    <property type="entry name" value="GATASE"/>
</dbReference>
<dbReference type="AlphaFoldDB" id="D0KZG8"/>
<evidence type="ECO:0000313" key="2">
    <source>
        <dbReference type="EMBL" id="ACX95841.1"/>
    </source>
</evidence>
<dbReference type="GO" id="GO:0005829">
    <property type="term" value="C:cytosol"/>
    <property type="evidence" value="ECO:0007669"/>
    <property type="project" value="TreeGrafter"/>
</dbReference>
<dbReference type="KEGG" id="hna:Hneap_1005"/>
<keyword evidence="2" id="KW-0315">Glutamine amidotransferase</keyword>
<evidence type="ECO:0000259" key="1">
    <source>
        <dbReference type="Pfam" id="PF00117"/>
    </source>
</evidence>
<dbReference type="SUPFAM" id="SSF52317">
    <property type="entry name" value="Class I glutamine amidotransferase-like"/>
    <property type="match status" value="1"/>
</dbReference>
<organism evidence="2 3">
    <name type="scientific">Halothiobacillus neapolitanus (strain ATCC 23641 / DSM 15147 / CIP 104769 / NCIMB 8539 / c2)</name>
    <name type="common">Thiobacillus neapolitanus</name>
    <dbReference type="NCBI Taxonomy" id="555778"/>
    <lineage>
        <taxon>Bacteria</taxon>
        <taxon>Pseudomonadati</taxon>
        <taxon>Pseudomonadota</taxon>
        <taxon>Gammaproteobacteria</taxon>
        <taxon>Chromatiales</taxon>
        <taxon>Halothiobacillaceae</taxon>
        <taxon>Halothiobacillus</taxon>
    </lineage>
</organism>
<dbReference type="CDD" id="cd01741">
    <property type="entry name" value="GATase1_1"/>
    <property type="match status" value="1"/>
</dbReference>
<dbReference type="Pfam" id="PF00117">
    <property type="entry name" value="GATase"/>
    <property type="match status" value="1"/>
</dbReference>
<dbReference type="STRING" id="555778.Hneap_1005"/>
<reference evidence="2 3" key="1">
    <citation type="submission" date="2009-10" db="EMBL/GenBank/DDBJ databases">
        <title>Complete sequence of Halothiobacillus neapolitanus c2.</title>
        <authorList>
            <consortium name="US DOE Joint Genome Institute"/>
            <person name="Lucas S."/>
            <person name="Copeland A."/>
            <person name="Lapidus A."/>
            <person name="Glavina del Rio T."/>
            <person name="Tice H."/>
            <person name="Bruce D."/>
            <person name="Goodwin L."/>
            <person name="Pitluck S."/>
            <person name="Davenport K."/>
            <person name="Brettin T."/>
            <person name="Detter J.C."/>
            <person name="Han C."/>
            <person name="Tapia R."/>
            <person name="Larimer F."/>
            <person name="Land M."/>
            <person name="Hauser L."/>
            <person name="Kyrpides N."/>
            <person name="Mikhailova N."/>
            <person name="Kerfeld C."/>
            <person name="Cannon G."/>
            <person name="Heinhort S."/>
        </authorList>
    </citation>
    <scope>NUCLEOTIDE SEQUENCE [LARGE SCALE GENOMIC DNA]</scope>
    <source>
        <strain evidence="3">ATCC 23641 / c2</strain>
    </source>
</reference>
<accession>D0KZG8</accession>
<dbReference type="RefSeq" id="WP_012823877.1">
    <property type="nucleotide sequence ID" value="NC_013422.1"/>
</dbReference>
<dbReference type="eggNOG" id="COG0518">
    <property type="taxonomic scope" value="Bacteria"/>
</dbReference>
<dbReference type="PANTHER" id="PTHR42695:SF5">
    <property type="entry name" value="GLUTAMINE AMIDOTRANSFERASE YLR126C-RELATED"/>
    <property type="match status" value="1"/>
</dbReference>
<keyword evidence="3" id="KW-1185">Reference proteome</keyword>
<dbReference type="Proteomes" id="UP000009102">
    <property type="component" value="Chromosome"/>
</dbReference>
<dbReference type="PANTHER" id="PTHR42695">
    <property type="entry name" value="GLUTAMINE AMIDOTRANSFERASE YLR126C-RELATED"/>
    <property type="match status" value="1"/>
</dbReference>
<keyword evidence="2" id="KW-0808">Transferase</keyword>
<protein>
    <submittedName>
        <fullName evidence="2">Glutamine amidotransferase class-I</fullName>
    </submittedName>
</protein>
<dbReference type="Gene3D" id="3.40.50.880">
    <property type="match status" value="1"/>
</dbReference>
<dbReference type="OrthoDB" id="9813383at2"/>
<dbReference type="InterPro" id="IPR044992">
    <property type="entry name" value="ChyE-like"/>
</dbReference>
<name>D0KZG8_HALNC</name>
<proteinExistence type="predicted"/>
<sequence>MHVLVFQHVPFEGLGAMAPWLDARNAQVQVIRQYEPDSGMLPALSAIDLIIVLGGPMSVHDTDHHPWLEAEKAYIQSALRAKTPILGLCLGAQLIAEQLGGAVRKNRLPEIGWWPIHWHAAAQHIWPQCHCAERPELEAIEAAGTRVFHWHGETFDLPAEAHLLAHSAACANQGFLFRDHVVGLQFHLEMTPETVKQLMMNAEDELVDSPFVSTAEKIKSEPADTYALNQRLIGELLTYLVAPR</sequence>